<evidence type="ECO:0000313" key="1">
    <source>
        <dbReference type="EMBL" id="TKI70971.1"/>
    </source>
</evidence>
<dbReference type="OrthoDB" id="5344079at2"/>
<keyword evidence="2" id="KW-1185">Reference proteome</keyword>
<dbReference type="Proteomes" id="UP000309561">
    <property type="component" value="Unassembled WGS sequence"/>
</dbReference>
<dbReference type="RefSeq" id="WP_137011340.1">
    <property type="nucleotide sequence ID" value="NZ_SZPX01000001.1"/>
</dbReference>
<proteinExistence type="predicted"/>
<comment type="caution">
    <text evidence="1">The sequence shown here is derived from an EMBL/GenBank/DDBJ whole genome shotgun (WGS) entry which is preliminary data.</text>
</comment>
<dbReference type="EMBL" id="SZPX01000001">
    <property type="protein sequence ID" value="TKI70971.1"/>
    <property type="molecule type" value="Genomic_DNA"/>
</dbReference>
<evidence type="ECO:0000313" key="2">
    <source>
        <dbReference type="Proteomes" id="UP000309561"/>
    </source>
</evidence>
<sequence length="110" mass="12776">MKLPKGFGKNYFTLRAITATVNQVTLNATTSRVQNFHMLQFSSDELEAELEEEELAATLCLLELSAKPCHCNCYYLKKTRKSLLLHPNQNYFFNYFKTLNNAISPPYFHF</sequence>
<protein>
    <submittedName>
        <fullName evidence="1">Uncharacterized protein</fullName>
    </submittedName>
</protein>
<accession>A0A4U2ZCP0</accession>
<name>A0A4U2ZCP0_9BACT</name>
<reference evidence="1 2" key="1">
    <citation type="submission" date="2019-04" db="EMBL/GenBank/DDBJ databases">
        <title>Sulfurimonas crateris sp. nov. a facultative anaerobic sulfur-oxidizing chemolithautotrophic bacterium isolated from a terrestrial mud vulcano.</title>
        <authorList>
            <person name="Ratnikova N.M."/>
            <person name="Slobodkin A.I."/>
            <person name="Merkel A.Y."/>
            <person name="Novikov A."/>
            <person name="Bonch-Osmolovskaya E.A."/>
            <person name="Slobodkina G.B."/>
        </authorList>
    </citation>
    <scope>NUCLEOTIDE SEQUENCE [LARGE SCALE GENOMIC DNA]</scope>
    <source>
        <strain evidence="1 2">SN118</strain>
    </source>
</reference>
<gene>
    <name evidence="1" type="ORF">FCU45_00865</name>
</gene>
<dbReference type="AlphaFoldDB" id="A0A4U2ZCP0"/>
<organism evidence="1 2">
    <name type="scientific">Sulfurimonas crateris</name>
    <dbReference type="NCBI Taxonomy" id="2574727"/>
    <lineage>
        <taxon>Bacteria</taxon>
        <taxon>Pseudomonadati</taxon>
        <taxon>Campylobacterota</taxon>
        <taxon>Epsilonproteobacteria</taxon>
        <taxon>Campylobacterales</taxon>
        <taxon>Sulfurimonadaceae</taxon>
        <taxon>Sulfurimonas</taxon>
    </lineage>
</organism>